<dbReference type="CDD" id="cd00342">
    <property type="entry name" value="gram_neg_porins"/>
    <property type="match status" value="1"/>
</dbReference>
<sequence length="369" mass="39856">MTSQRKPKTRQVGLFQRSAGPNQWGRAPVLSQMGSYPSPQPNGVVPHRREKNKSVPISLKARAALYFAIMANRRINKSLLAASMAALACVPATALASGAMTANTATTAETRLQAWHESSSNWLMGGALIGAPETTPLFGAPDPLARRNENRVRYLSPSFEGLRVMSSYTTDFAHTRSPHSEEPEINAYSLAAAYEFGPLFLTAGYERLSSVTLRTGEDDADAGSSRINPSAWKLGGAYQMDDLILAAAYERLEVPSSISSSRNTWHLGARYGLGQAYLMGSFSQSGDNDLRDMSFDSWALGGGWDFSKRTGLYAFYAQMDGDDRSLSGLFGQGGSQGRGMNSGLADSDNPASGRSQKATGFQVGIWHHF</sequence>
<dbReference type="InterPro" id="IPR023614">
    <property type="entry name" value="Porin_dom_sf"/>
</dbReference>
<dbReference type="GO" id="GO:0006811">
    <property type="term" value="P:monoatomic ion transport"/>
    <property type="evidence" value="ECO:0007669"/>
    <property type="project" value="UniProtKB-KW"/>
</dbReference>
<organism evidence="14 15">
    <name type="scientific">Ectothiorhodosinus mongolicus</name>
    <dbReference type="NCBI Taxonomy" id="233100"/>
    <lineage>
        <taxon>Bacteria</taxon>
        <taxon>Pseudomonadati</taxon>
        <taxon>Pseudomonadota</taxon>
        <taxon>Gammaproteobacteria</taxon>
        <taxon>Chromatiales</taxon>
        <taxon>Ectothiorhodospiraceae</taxon>
        <taxon>Ectothiorhodosinus</taxon>
    </lineage>
</organism>
<gene>
    <name evidence="14" type="ORF">SAMN05216526_1548</name>
</gene>
<feature type="domain" description="Porin" evidence="13">
    <location>
        <begin position="138"/>
        <end position="323"/>
    </location>
</feature>
<dbReference type="PANTHER" id="PTHR34501:SF9">
    <property type="entry name" value="MAJOR OUTER MEMBRANE PROTEIN P.IA"/>
    <property type="match status" value="1"/>
</dbReference>
<keyword evidence="9 12" id="KW-0472">Membrane</keyword>
<evidence type="ECO:0000256" key="1">
    <source>
        <dbReference type="ARBA" id="ARBA00004571"/>
    </source>
</evidence>
<evidence type="ECO:0000256" key="8">
    <source>
        <dbReference type="ARBA" id="ARBA00023114"/>
    </source>
</evidence>
<comment type="subunit">
    <text evidence="2">Homotrimer.</text>
</comment>
<dbReference type="OrthoDB" id="8173690at2"/>
<evidence type="ECO:0000256" key="11">
    <source>
        <dbReference type="SAM" id="MobiDB-lite"/>
    </source>
</evidence>
<dbReference type="Proteomes" id="UP000223759">
    <property type="component" value="Unassembled WGS sequence"/>
</dbReference>
<protein>
    <submittedName>
        <fullName evidence="14">Porin</fullName>
    </submittedName>
</protein>
<evidence type="ECO:0000256" key="3">
    <source>
        <dbReference type="ARBA" id="ARBA00022448"/>
    </source>
</evidence>
<dbReference type="GO" id="GO:0015288">
    <property type="term" value="F:porin activity"/>
    <property type="evidence" value="ECO:0007669"/>
    <property type="project" value="UniProtKB-KW"/>
</dbReference>
<dbReference type="RefSeq" id="WP_084178698.1">
    <property type="nucleotide sequence ID" value="NZ_CP023018.1"/>
</dbReference>
<keyword evidence="12" id="KW-1133">Transmembrane helix</keyword>
<evidence type="ECO:0000256" key="2">
    <source>
        <dbReference type="ARBA" id="ARBA00011233"/>
    </source>
</evidence>
<keyword evidence="3" id="KW-0813">Transport</keyword>
<evidence type="ECO:0000256" key="7">
    <source>
        <dbReference type="ARBA" id="ARBA00023065"/>
    </source>
</evidence>
<feature type="region of interest" description="Disordered" evidence="11">
    <location>
        <begin position="1"/>
        <end position="28"/>
    </location>
</feature>
<evidence type="ECO:0000256" key="12">
    <source>
        <dbReference type="SAM" id="Phobius"/>
    </source>
</evidence>
<dbReference type="GO" id="GO:0046930">
    <property type="term" value="C:pore complex"/>
    <property type="evidence" value="ECO:0007669"/>
    <property type="project" value="UniProtKB-KW"/>
</dbReference>
<feature type="transmembrane region" description="Helical" evidence="12">
    <location>
        <begin position="79"/>
        <end position="100"/>
    </location>
</feature>
<keyword evidence="5 12" id="KW-0812">Transmembrane</keyword>
<dbReference type="Gene3D" id="2.40.160.10">
    <property type="entry name" value="Porin"/>
    <property type="match status" value="1"/>
</dbReference>
<evidence type="ECO:0000256" key="5">
    <source>
        <dbReference type="ARBA" id="ARBA00022692"/>
    </source>
</evidence>
<dbReference type="InterPro" id="IPR050298">
    <property type="entry name" value="Gram-neg_bact_OMP"/>
</dbReference>
<evidence type="ECO:0000256" key="10">
    <source>
        <dbReference type="ARBA" id="ARBA00023237"/>
    </source>
</evidence>
<keyword evidence="7" id="KW-0406">Ion transport</keyword>
<dbReference type="GO" id="GO:0009279">
    <property type="term" value="C:cell outer membrane"/>
    <property type="evidence" value="ECO:0007669"/>
    <property type="project" value="UniProtKB-SubCell"/>
</dbReference>
<evidence type="ECO:0000256" key="6">
    <source>
        <dbReference type="ARBA" id="ARBA00022729"/>
    </source>
</evidence>
<dbReference type="PANTHER" id="PTHR34501">
    <property type="entry name" value="PROTEIN YDDL-RELATED"/>
    <property type="match status" value="1"/>
</dbReference>
<evidence type="ECO:0000259" key="13">
    <source>
        <dbReference type="Pfam" id="PF13609"/>
    </source>
</evidence>
<evidence type="ECO:0000313" key="15">
    <source>
        <dbReference type="Proteomes" id="UP000223759"/>
    </source>
</evidence>
<evidence type="ECO:0000256" key="4">
    <source>
        <dbReference type="ARBA" id="ARBA00022452"/>
    </source>
</evidence>
<evidence type="ECO:0000313" key="14">
    <source>
        <dbReference type="EMBL" id="SIT71999.1"/>
    </source>
</evidence>
<keyword evidence="15" id="KW-1185">Reference proteome</keyword>
<keyword evidence="6" id="KW-0732">Signal</keyword>
<comment type="subcellular location">
    <subcellularLocation>
        <location evidence="1">Cell outer membrane</location>
        <topology evidence="1">Multi-pass membrane protein</topology>
    </subcellularLocation>
</comment>
<dbReference type="InterPro" id="IPR033900">
    <property type="entry name" value="Gram_neg_porin_domain"/>
</dbReference>
<proteinExistence type="predicted"/>
<reference evidence="14 15" key="1">
    <citation type="submission" date="2017-01" db="EMBL/GenBank/DDBJ databases">
        <authorList>
            <person name="Mah S.A."/>
            <person name="Swanson W.J."/>
            <person name="Moy G.W."/>
            <person name="Vacquier V.D."/>
        </authorList>
    </citation>
    <scope>NUCLEOTIDE SEQUENCE [LARGE SCALE GENOMIC DNA]</scope>
    <source>
        <strain evidence="14 15">M9</strain>
    </source>
</reference>
<evidence type="ECO:0000256" key="9">
    <source>
        <dbReference type="ARBA" id="ARBA00023136"/>
    </source>
</evidence>
<dbReference type="STRING" id="233100.SAMN05216526_1548"/>
<dbReference type="SUPFAM" id="SSF56935">
    <property type="entry name" value="Porins"/>
    <property type="match status" value="1"/>
</dbReference>
<dbReference type="Pfam" id="PF13609">
    <property type="entry name" value="Porin_4"/>
    <property type="match status" value="1"/>
</dbReference>
<accession>A0A1R3W2M5</accession>
<name>A0A1R3W2M5_9GAMM</name>
<dbReference type="AlphaFoldDB" id="A0A1R3W2M5"/>
<keyword evidence="8" id="KW-0626">Porin</keyword>
<keyword evidence="4" id="KW-1134">Transmembrane beta strand</keyword>
<keyword evidence="10" id="KW-0998">Cell outer membrane</keyword>
<dbReference type="EMBL" id="FTPK01000003">
    <property type="protein sequence ID" value="SIT71999.1"/>
    <property type="molecule type" value="Genomic_DNA"/>
</dbReference>